<dbReference type="SUPFAM" id="SSF56784">
    <property type="entry name" value="HAD-like"/>
    <property type="match status" value="1"/>
</dbReference>
<evidence type="ECO:0000256" key="2">
    <source>
        <dbReference type="ARBA" id="ARBA00022801"/>
    </source>
</evidence>
<evidence type="ECO:0000256" key="3">
    <source>
        <dbReference type="ARBA" id="ARBA00023242"/>
    </source>
</evidence>
<dbReference type="PANTHER" id="PTHR48493:SF1">
    <property type="entry name" value="UBIQUITIN-LIKE DOMAIN-CONTAINING CTD PHOSPHATASE 1"/>
    <property type="match status" value="1"/>
</dbReference>
<dbReference type="PANTHER" id="PTHR48493">
    <property type="entry name" value="UBIQUITIN-LIKE DOMAIN-CONTAINING CTD PHOSPHATASE 1"/>
    <property type="match status" value="1"/>
</dbReference>
<dbReference type="InterPro" id="IPR036412">
    <property type="entry name" value="HAD-like_sf"/>
</dbReference>
<keyword evidence="6" id="KW-1185">Reference proteome</keyword>
<dbReference type="GO" id="GO:0005634">
    <property type="term" value="C:nucleus"/>
    <property type="evidence" value="ECO:0007669"/>
    <property type="project" value="UniProtKB-SubCell"/>
</dbReference>
<sequence length="363" mass="41573">MATPGSSAEGGGEGVSVTVRWGKQNFTLNFAAEKVEEFSLHDFKRELEKRTSVLPKRQKLVGIGGKGVKANGLSEEQEKTVTLRDLLVGMKPGKSVMMIGTAEAVIESHRKEEELKLGLSDNVVDDFDIGDGEDVELKVHLLPENLDKVKRRVDQAKIKFMEGCEPREGKKLLVLDIDYTLFDHRSTAETPEELRRPFLIDFLTKSYENYDIVIWSATSMKWIELKMKELGVMRHVENQDFKILAFVDYTAMISVTTAKYGTIDCKPLGVLWQHPGFKGVYSKENTIMFDDLRRNFVMNPRNGLKIKPFKRAYQSRHTDRELLKLTNYLRVIRKVKDISKLDHKRWESLMRKRSQGSTSRGEG</sequence>
<dbReference type="Proteomes" id="UP000316726">
    <property type="component" value="Chromosome 1"/>
</dbReference>
<accession>A0A5B8MDY2</accession>
<dbReference type="SUPFAM" id="SSF54236">
    <property type="entry name" value="Ubiquitin-like"/>
    <property type="match status" value="1"/>
</dbReference>
<feature type="domain" description="FCP1 homology" evidence="4">
    <location>
        <begin position="166"/>
        <end position="332"/>
    </location>
</feature>
<dbReference type="PROSITE" id="PS50969">
    <property type="entry name" value="FCP1"/>
    <property type="match status" value="1"/>
</dbReference>
<protein>
    <submittedName>
        <fullName evidence="5">HAD hydrolase</fullName>
    </submittedName>
</protein>
<dbReference type="Pfam" id="PF03031">
    <property type="entry name" value="NIF"/>
    <property type="match status" value="1"/>
</dbReference>
<organism evidence="5 6">
    <name type="scientific">Chloropicon primus</name>
    <dbReference type="NCBI Taxonomy" id="1764295"/>
    <lineage>
        <taxon>Eukaryota</taxon>
        <taxon>Viridiplantae</taxon>
        <taxon>Chlorophyta</taxon>
        <taxon>Chloropicophyceae</taxon>
        <taxon>Chloropicales</taxon>
        <taxon>Chloropicaceae</taxon>
        <taxon>Chloropicon</taxon>
    </lineage>
</organism>
<keyword evidence="3" id="KW-0539">Nucleus</keyword>
<dbReference type="InterPro" id="IPR023214">
    <property type="entry name" value="HAD_sf"/>
</dbReference>
<dbReference type="InterPro" id="IPR029071">
    <property type="entry name" value="Ubiquitin-like_domsf"/>
</dbReference>
<dbReference type="AlphaFoldDB" id="A0A5B8MDY2"/>
<dbReference type="GO" id="GO:0090364">
    <property type="term" value="P:regulation of proteasome assembly"/>
    <property type="evidence" value="ECO:0007669"/>
    <property type="project" value="InterPro"/>
</dbReference>
<dbReference type="SMART" id="SM00577">
    <property type="entry name" value="CPDc"/>
    <property type="match status" value="1"/>
</dbReference>
<dbReference type="GO" id="GO:0004721">
    <property type="term" value="F:phosphoprotein phosphatase activity"/>
    <property type="evidence" value="ECO:0007669"/>
    <property type="project" value="InterPro"/>
</dbReference>
<dbReference type="Gene3D" id="3.40.50.1000">
    <property type="entry name" value="HAD superfamily/HAD-like"/>
    <property type="match status" value="1"/>
</dbReference>
<dbReference type="OrthoDB" id="1711508at2759"/>
<evidence type="ECO:0000313" key="6">
    <source>
        <dbReference type="Proteomes" id="UP000316726"/>
    </source>
</evidence>
<evidence type="ECO:0000256" key="1">
    <source>
        <dbReference type="ARBA" id="ARBA00004123"/>
    </source>
</evidence>
<keyword evidence="2 5" id="KW-0378">Hydrolase</keyword>
<evidence type="ECO:0000313" key="5">
    <source>
        <dbReference type="EMBL" id="QDZ18374.1"/>
    </source>
</evidence>
<dbReference type="Gene3D" id="3.10.20.90">
    <property type="entry name" value="Phosphatidylinositol 3-kinase Catalytic Subunit, Chain A, domain 1"/>
    <property type="match status" value="1"/>
</dbReference>
<dbReference type="EMBL" id="CP031034">
    <property type="protein sequence ID" value="QDZ18374.1"/>
    <property type="molecule type" value="Genomic_DNA"/>
</dbReference>
<name>A0A5B8MDY2_9CHLO</name>
<dbReference type="InterPro" id="IPR011943">
    <property type="entry name" value="HAD-SF_hydro_IIID"/>
</dbReference>
<dbReference type="InterPro" id="IPR051658">
    <property type="entry name" value="UBLCP1"/>
</dbReference>
<evidence type="ECO:0000259" key="4">
    <source>
        <dbReference type="PROSITE" id="PS50969"/>
    </source>
</evidence>
<proteinExistence type="predicted"/>
<dbReference type="NCBIfam" id="TIGR02245">
    <property type="entry name" value="HAD_IIID1"/>
    <property type="match status" value="1"/>
</dbReference>
<comment type="subcellular location">
    <subcellularLocation>
        <location evidence="1">Nucleus</location>
    </subcellularLocation>
</comment>
<gene>
    <name evidence="5" type="ORF">A3770_01p08920</name>
</gene>
<dbReference type="InterPro" id="IPR004274">
    <property type="entry name" value="FCP1_dom"/>
</dbReference>
<reference evidence="5 6" key="1">
    <citation type="submission" date="2018-07" db="EMBL/GenBank/DDBJ databases">
        <title>The complete nuclear genome of the prasinophyte Chloropicon primus (CCMP1205).</title>
        <authorList>
            <person name="Pombert J.-F."/>
            <person name="Otis C."/>
            <person name="Turmel M."/>
            <person name="Lemieux C."/>
        </authorList>
    </citation>
    <scope>NUCLEOTIDE SEQUENCE [LARGE SCALE GENOMIC DNA]</scope>
    <source>
        <strain evidence="5 6">CCMP1205</strain>
    </source>
</reference>